<dbReference type="Pfam" id="PF08534">
    <property type="entry name" value="Redoxin"/>
    <property type="match status" value="1"/>
</dbReference>
<dbReference type="InterPro" id="IPR036249">
    <property type="entry name" value="Thioredoxin-like_sf"/>
</dbReference>
<keyword evidence="5 6" id="KW-0676">Redox-active center</keyword>
<feature type="disulfide bond" description="Redox-active" evidence="6">
    <location>
        <begin position="60"/>
        <end position="94"/>
    </location>
</feature>
<dbReference type="Proteomes" id="UP000244906">
    <property type="component" value="Unassembled WGS sequence"/>
</dbReference>
<dbReference type="NCBIfam" id="NF001808">
    <property type="entry name" value="PRK00522.1"/>
    <property type="match status" value="1"/>
</dbReference>
<feature type="domain" description="Thioredoxin" evidence="7">
    <location>
        <begin position="18"/>
        <end position="167"/>
    </location>
</feature>
<dbReference type="GO" id="GO:0008379">
    <property type="term" value="F:thioredoxin peroxidase activity"/>
    <property type="evidence" value="ECO:0007669"/>
    <property type="project" value="UniProtKB-UniRule"/>
</dbReference>
<dbReference type="Gene3D" id="3.40.30.10">
    <property type="entry name" value="Glutaredoxin"/>
    <property type="match status" value="1"/>
</dbReference>
<dbReference type="EC" id="1.11.1.24" evidence="6"/>
<comment type="similarity">
    <text evidence="6">Belongs to the peroxiredoxin family. Tpx subfamily.</text>
</comment>
<dbReference type="PANTHER" id="PTHR43110">
    <property type="entry name" value="THIOL PEROXIDASE"/>
    <property type="match status" value="1"/>
</dbReference>
<evidence type="ECO:0000256" key="3">
    <source>
        <dbReference type="ARBA" id="ARBA00023002"/>
    </source>
</evidence>
<evidence type="ECO:0000256" key="1">
    <source>
        <dbReference type="ARBA" id="ARBA00022559"/>
    </source>
</evidence>
<evidence type="ECO:0000256" key="6">
    <source>
        <dbReference type="HAMAP-Rule" id="MF_00269"/>
    </source>
</evidence>
<evidence type="ECO:0000256" key="5">
    <source>
        <dbReference type="ARBA" id="ARBA00023284"/>
    </source>
</evidence>
<dbReference type="InterPro" id="IPR050455">
    <property type="entry name" value="Tpx_Peroxidase_subfamily"/>
</dbReference>
<dbReference type="AlphaFoldDB" id="A0A2V1GQD1"/>
<dbReference type="InterPro" id="IPR002065">
    <property type="entry name" value="TPX"/>
</dbReference>
<organism evidence="8 9">
    <name type="scientific">Pelagibaculum spongiae</name>
    <dbReference type="NCBI Taxonomy" id="2080658"/>
    <lineage>
        <taxon>Bacteria</taxon>
        <taxon>Pseudomonadati</taxon>
        <taxon>Pseudomonadota</taxon>
        <taxon>Gammaproteobacteria</taxon>
        <taxon>Oceanospirillales</taxon>
        <taxon>Pelagibaculum</taxon>
    </lineage>
</organism>
<keyword evidence="1 6" id="KW-0575">Peroxidase</keyword>
<dbReference type="RefSeq" id="WP_116688422.1">
    <property type="nucleotide sequence ID" value="NZ_CAWNYD010000009.1"/>
</dbReference>
<dbReference type="OrthoDB" id="9781543at2"/>
<evidence type="ECO:0000313" key="9">
    <source>
        <dbReference type="Proteomes" id="UP000244906"/>
    </source>
</evidence>
<keyword evidence="3 6" id="KW-0560">Oxidoreductase</keyword>
<dbReference type="HAMAP" id="MF_00269">
    <property type="entry name" value="Tpx"/>
    <property type="match status" value="1"/>
</dbReference>
<name>A0A2V1GQD1_9GAMM</name>
<feature type="active site" description="Cysteine sulfenic acid (-SOH) intermediate" evidence="6">
    <location>
        <position position="60"/>
    </location>
</feature>
<accession>A0A2V1GQD1</accession>
<comment type="miscellaneous">
    <text evidence="6">The active site is a conserved redox-active cysteine residue, the peroxidatic cysteine (C(P)), which makes the nucleophilic attack on the peroxide substrate. The peroxide oxidizes the C(P)-SH to cysteine sulfenic acid (C(P)-SOH), which then reacts with another cysteine residue, the resolving cysteine (C(R)), to form a disulfide bridge. The disulfide is subsequently reduced by an appropriate electron donor to complete the catalytic cycle. In this atypical 2-Cys peroxiredoxin, C(R) is present in the same subunit to form an intramolecular disulfide. The disulfide is subsequently reduced by thioredoxin.</text>
</comment>
<evidence type="ECO:0000256" key="2">
    <source>
        <dbReference type="ARBA" id="ARBA00022862"/>
    </source>
</evidence>
<dbReference type="PROSITE" id="PS01265">
    <property type="entry name" value="TPX"/>
    <property type="match status" value="1"/>
</dbReference>
<keyword evidence="2 6" id="KW-0049">Antioxidant</keyword>
<reference evidence="8 9" key="1">
    <citation type="submission" date="2018-04" db="EMBL/GenBank/DDBJ databases">
        <title>Thalassorhabdus spongiae gen. nov., sp. nov., isolated from a marine sponge in South-West Iceland.</title>
        <authorList>
            <person name="Knobloch S."/>
            <person name="Daussin A."/>
            <person name="Johannsson R."/>
            <person name="Marteinsson V.T."/>
        </authorList>
    </citation>
    <scope>NUCLEOTIDE SEQUENCE [LARGE SCALE GENOMIC DNA]</scope>
    <source>
        <strain evidence="8 9">Hp12</strain>
    </source>
</reference>
<gene>
    <name evidence="6" type="primary">tpx</name>
    <name evidence="8" type="ORF">DC094_17510</name>
</gene>
<dbReference type="PROSITE" id="PS51352">
    <property type="entry name" value="THIOREDOXIN_2"/>
    <property type="match status" value="1"/>
</dbReference>
<dbReference type="PANTHER" id="PTHR43110:SF1">
    <property type="entry name" value="THIOL PEROXIDASE"/>
    <property type="match status" value="1"/>
</dbReference>
<comment type="subunit">
    <text evidence="6">Homodimer.</text>
</comment>
<dbReference type="CDD" id="cd03014">
    <property type="entry name" value="PRX_Atyp2cys"/>
    <property type="match status" value="1"/>
</dbReference>
<comment type="caution">
    <text evidence="8">The sequence shown here is derived from an EMBL/GenBank/DDBJ whole genome shotgun (WGS) entry which is preliminary data.</text>
</comment>
<keyword evidence="4 6" id="KW-1015">Disulfide bond</keyword>
<comment type="catalytic activity">
    <reaction evidence="6">
        <text>a hydroperoxide + [thioredoxin]-dithiol = an alcohol + [thioredoxin]-disulfide + H2O</text>
        <dbReference type="Rhea" id="RHEA:62620"/>
        <dbReference type="Rhea" id="RHEA-COMP:10698"/>
        <dbReference type="Rhea" id="RHEA-COMP:10700"/>
        <dbReference type="ChEBI" id="CHEBI:15377"/>
        <dbReference type="ChEBI" id="CHEBI:29950"/>
        <dbReference type="ChEBI" id="CHEBI:30879"/>
        <dbReference type="ChEBI" id="CHEBI:35924"/>
        <dbReference type="ChEBI" id="CHEBI:50058"/>
        <dbReference type="EC" id="1.11.1.24"/>
    </reaction>
</comment>
<proteinExistence type="inferred from homology"/>
<sequence length="168" mass="18063">MANLTFKSNPVTTHGDFPAVGQPAPDFTLVAGDLSELSLADLKGKRVIFNIFPSVDTAVCALQLKTFSQKMASADNTVLLFASLDLPFAFSRFCASEGVENAITASDFRHHSLKENYGVLMESGPLNGLYARAVLVLDAQHNIVHSELVKEVVDEPDYDAAMAALANC</sequence>
<dbReference type="InterPro" id="IPR018219">
    <property type="entry name" value="Tpx_CS"/>
</dbReference>
<dbReference type="InterPro" id="IPR013766">
    <property type="entry name" value="Thioredoxin_domain"/>
</dbReference>
<dbReference type="SUPFAM" id="SSF52833">
    <property type="entry name" value="Thioredoxin-like"/>
    <property type="match status" value="1"/>
</dbReference>
<protein>
    <recommendedName>
        <fullName evidence="6">Thiol peroxidase</fullName>
        <shortName evidence="6">Tpx</shortName>
        <ecNumber evidence="6">1.11.1.24</ecNumber>
    </recommendedName>
    <alternativeName>
        <fullName evidence="6">Peroxiredoxin tpx</fullName>
        <shortName evidence="6">Prx</shortName>
    </alternativeName>
    <alternativeName>
        <fullName evidence="6">Thioredoxin peroxidase</fullName>
    </alternativeName>
    <alternativeName>
        <fullName evidence="6">Thioredoxin-dependent peroxiredoxin</fullName>
    </alternativeName>
</protein>
<comment type="function">
    <text evidence="6">Thiol-specific peroxidase that catalyzes the reduction of hydrogen peroxide and organic hydroperoxides to water and alcohols, respectively. Plays a role in cell protection against oxidative stress by detoxifying peroxides.</text>
</comment>
<dbReference type="EMBL" id="QDDL01000009">
    <property type="protein sequence ID" value="PVZ65682.1"/>
    <property type="molecule type" value="Genomic_DNA"/>
</dbReference>
<dbReference type="InterPro" id="IPR013740">
    <property type="entry name" value="Redoxin"/>
</dbReference>
<keyword evidence="9" id="KW-1185">Reference proteome</keyword>
<evidence type="ECO:0000259" key="7">
    <source>
        <dbReference type="PROSITE" id="PS51352"/>
    </source>
</evidence>
<evidence type="ECO:0000313" key="8">
    <source>
        <dbReference type="EMBL" id="PVZ65682.1"/>
    </source>
</evidence>
<evidence type="ECO:0000256" key="4">
    <source>
        <dbReference type="ARBA" id="ARBA00023157"/>
    </source>
</evidence>